<feature type="domain" description="BON" evidence="2">
    <location>
        <begin position="149"/>
        <end position="217"/>
    </location>
</feature>
<dbReference type="InterPro" id="IPR007055">
    <property type="entry name" value="BON_dom"/>
</dbReference>
<dbReference type="PROSITE" id="PS50914">
    <property type="entry name" value="BON"/>
    <property type="match status" value="3"/>
</dbReference>
<keyword evidence="1" id="KW-0732">Signal</keyword>
<name>A0AAP5QCA5_9BURK</name>
<dbReference type="SMART" id="SM00749">
    <property type="entry name" value="BON"/>
    <property type="match status" value="3"/>
</dbReference>
<feature type="domain" description="BON" evidence="2">
    <location>
        <begin position="3"/>
        <end position="71"/>
    </location>
</feature>
<evidence type="ECO:0000256" key="1">
    <source>
        <dbReference type="ARBA" id="ARBA00022729"/>
    </source>
</evidence>
<dbReference type="EMBL" id="JANSLM010000011">
    <property type="protein sequence ID" value="MDT8841118.1"/>
    <property type="molecule type" value="Genomic_DNA"/>
</dbReference>
<evidence type="ECO:0000313" key="3">
    <source>
        <dbReference type="EMBL" id="MDT8841118.1"/>
    </source>
</evidence>
<reference evidence="3" key="1">
    <citation type="submission" date="2022-08" db="EMBL/GenBank/DDBJ databases">
        <authorList>
            <person name="Kim S.-J."/>
        </authorList>
    </citation>
    <scope>NUCLEOTIDE SEQUENCE</scope>
    <source>
        <strain evidence="3">KJ</strain>
    </source>
</reference>
<dbReference type="Pfam" id="PF04972">
    <property type="entry name" value="BON"/>
    <property type="match status" value="3"/>
</dbReference>
<dbReference type="RefSeq" id="WP_106353159.1">
    <property type="nucleotide sequence ID" value="NZ_CP028829.1"/>
</dbReference>
<protein>
    <submittedName>
        <fullName evidence="3">BON domain-containing protein</fullName>
    </submittedName>
</protein>
<dbReference type="InterPro" id="IPR051686">
    <property type="entry name" value="Lipoprotein_DolP"/>
</dbReference>
<dbReference type="PANTHER" id="PTHR34606:SF4">
    <property type="entry name" value="OUTER MEMBRANE LIPOPROTEIN DOLP"/>
    <property type="match status" value="1"/>
</dbReference>
<comment type="caution">
    <text evidence="3">The sequence shown here is derived from an EMBL/GenBank/DDBJ whole genome shotgun (WGS) entry which is preliminary data.</text>
</comment>
<feature type="domain" description="BON" evidence="2">
    <location>
        <begin position="78"/>
        <end position="146"/>
    </location>
</feature>
<gene>
    <name evidence="3" type="ORF">ParKJ_27190</name>
</gene>
<dbReference type="AlphaFoldDB" id="A0AAP5QCA5"/>
<sequence>MKTDVELKQQVEDELAWDPAVNIADIGVEVRDRVVTLSGHPVSYAEKLAAEKAAHRVAGVAAVVVEMGVRLLHTDVRSDEDIASAVRSIIRWTVGLSEESVKVQVEKGWVTLRGEVDWAYQSHIATRTISCMRGVKGVSNLIRIGGTAAAHDVGEQIGKALQRHAEREAKHIGVTVHEGTVTLTGTVDSMAERSAARGAAWSAPGVHAVIDNLTVGSARSTG</sequence>
<dbReference type="InterPro" id="IPR014004">
    <property type="entry name" value="Transpt-assoc_nodulatn_dom_bac"/>
</dbReference>
<proteinExistence type="predicted"/>
<dbReference type="Proteomes" id="UP001246473">
    <property type="component" value="Unassembled WGS sequence"/>
</dbReference>
<evidence type="ECO:0000259" key="2">
    <source>
        <dbReference type="PROSITE" id="PS50914"/>
    </source>
</evidence>
<evidence type="ECO:0000313" key="4">
    <source>
        <dbReference type="Proteomes" id="UP001246473"/>
    </source>
</evidence>
<dbReference type="PANTHER" id="PTHR34606">
    <property type="entry name" value="BON DOMAIN-CONTAINING PROTEIN"/>
    <property type="match status" value="1"/>
</dbReference>
<organism evidence="3 4">
    <name type="scientific">Paraburkholderia fungorum</name>
    <dbReference type="NCBI Taxonomy" id="134537"/>
    <lineage>
        <taxon>Bacteria</taxon>
        <taxon>Pseudomonadati</taxon>
        <taxon>Pseudomonadota</taxon>
        <taxon>Betaproteobacteria</taxon>
        <taxon>Burkholderiales</taxon>
        <taxon>Burkholderiaceae</taxon>
        <taxon>Paraburkholderia</taxon>
    </lineage>
</organism>
<dbReference type="Gene3D" id="3.30.1340.30">
    <property type="match status" value="3"/>
</dbReference>
<accession>A0AAP5QCA5</accession>